<dbReference type="Pfam" id="PF01609">
    <property type="entry name" value="DDE_Tnp_1"/>
    <property type="match status" value="1"/>
</dbReference>
<dbReference type="PANTHER" id="PTHR30007:SF0">
    <property type="entry name" value="TRANSPOSASE"/>
    <property type="match status" value="1"/>
</dbReference>
<sequence>MHAGRCPNPVAGVTDSRLVRAAATVTGRSRSYDAGKQVPGRKRHLVVDTFGLLIMVMVMVTAAGQPDREAARELLARLRMLHPQLTLIWATAPTPGRWLSGPAASCTSL</sequence>
<keyword evidence="3" id="KW-1185">Reference proteome</keyword>
<evidence type="ECO:0000313" key="2">
    <source>
        <dbReference type="EMBL" id="MEN3539833.1"/>
    </source>
</evidence>
<evidence type="ECO:0000313" key="3">
    <source>
        <dbReference type="Proteomes" id="UP001447516"/>
    </source>
</evidence>
<reference evidence="2 3" key="1">
    <citation type="submission" date="2024-05" db="EMBL/GenBank/DDBJ databases">
        <title>Microbispora sp.ZYX-F-249.</title>
        <authorList>
            <person name="Xie H."/>
        </authorList>
    </citation>
    <scope>NUCLEOTIDE SEQUENCE [LARGE SCALE GENOMIC DNA]</scope>
    <source>
        <strain evidence="2 3">ZYX-F-249</strain>
    </source>
</reference>
<dbReference type="RefSeq" id="WP_346229710.1">
    <property type="nucleotide sequence ID" value="NZ_JBDJAW010000039.1"/>
</dbReference>
<dbReference type="Proteomes" id="UP001447516">
    <property type="component" value="Unassembled WGS sequence"/>
</dbReference>
<accession>A0ABV0AX24</accession>
<evidence type="ECO:0000259" key="1">
    <source>
        <dbReference type="Pfam" id="PF01609"/>
    </source>
</evidence>
<dbReference type="EMBL" id="JBDJAW010000039">
    <property type="protein sequence ID" value="MEN3539833.1"/>
    <property type="molecule type" value="Genomic_DNA"/>
</dbReference>
<organism evidence="2 3">
    <name type="scientific">Microbispora maris</name>
    <dbReference type="NCBI Taxonomy" id="3144104"/>
    <lineage>
        <taxon>Bacteria</taxon>
        <taxon>Bacillati</taxon>
        <taxon>Actinomycetota</taxon>
        <taxon>Actinomycetes</taxon>
        <taxon>Streptosporangiales</taxon>
        <taxon>Streptosporangiaceae</taxon>
        <taxon>Microbispora</taxon>
    </lineage>
</organism>
<dbReference type="PANTHER" id="PTHR30007">
    <property type="entry name" value="PHP DOMAIN PROTEIN"/>
    <property type="match status" value="1"/>
</dbReference>
<gene>
    <name evidence="2" type="ORF">AAH991_32315</name>
</gene>
<comment type="caution">
    <text evidence="2">The sequence shown here is derived from an EMBL/GenBank/DDBJ whole genome shotgun (WGS) entry which is preliminary data.</text>
</comment>
<name>A0ABV0AX24_9ACTN</name>
<dbReference type="InterPro" id="IPR002559">
    <property type="entry name" value="Transposase_11"/>
</dbReference>
<feature type="domain" description="Transposase IS4-like" evidence="1">
    <location>
        <begin position="11"/>
        <end position="88"/>
    </location>
</feature>
<protein>
    <submittedName>
        <fullName evidence="2">Transposase</fullName>
    </submittedName>
</protein>
<proteinExistence type="predicted"/>